<organism evidence="1">
    <name type="scientific">bioreactor metagenome</name>
    <dbReference type="NCBI Taxonomy" id="1076179"/>
    <lineage>
        <taxon>unclassified sequences</taxon>
        <taxon>metagenomes</taxon>
        <taxon>ecological metagenomes</taxon>
    </lineage>
</organism>
<name>A0A644VFU1_9ZZZZ</name>
<evidence type="ECO:0000313" key="1">
    <source>
        <dbReference type="EMBL" id="MPL90259.1"/>
    </source>
</evidence>
<proteinExistence type="predicted"/>
<protein>
    <recommendedName>
        <fullName evidence="2">Prophage tail endopeptidase domain-containing protein</fullName>
    </recommendedName>
</protein>
<dbReference type="EMBL" id="VSSQ01000298">
    <property type="protein sequence ID" value="MPL90259.1"/>
    <property type="molecule type" value="Genomic_DNA"/>
</dbReference>
<reference evidence="1" key="1">
    <citation type="submission" date="2019-08" db="EMBL/GenBank/DDBJ databases">
        <authorList>
            <person name="Kucharzyk K."/>
            <person name="Murdoch R.W."/>
            <person name="Higgins S."/>
            <person name="Loffler F."/>
        </authorList>
    </citation>
    <scope>NUCLEOTIDE SEQUENCE</scope>
</reference>
<comment type="caution">
    <text evidence="1">The sequence shown here is derived from an EMBL/GenBank/DDBJ whole genome shotgun (WGS) entry which is preliminary data.</text>
</comment>
<sequence length="1196" mass="132304">MIIYDKSGVKIVDLVVRDDSYSYTALMGEDTLNLFFSLPNYVEIPVGSYCDFEGERYTLERANNFKKHGLRNYEYSLILDSNQSRLSKYRLRNAIDKRLKFSFTGKPIEHLRLLVENLNLREQGWSIGSYIDAPEKVINYNHTTCDDALKRIAEEFQTEWNISAKAISLGKVEFNKDNPLPLSYGRGNGFKTGIGRSNLDNSRPIEVLFVQGGNKNIDASKYGSKELLLPKNQSLVYEGRTYITDSDGLSVRRGDKPLSTFEEGSLDCSNISPGRIGEVASVEVVDSERNFYDFIDLTIPDGLDYSQHRIAGEKVTVIFQTGMLVGIEFEIEQNDVALTGYVHAERRFKLVPQEQYGQTMPNDIFCPKEGDKYAVFGTSLPESYICDNVSRSGASWDMFRESVKFLYENEQQRFSFTGVLDDIWSKKNWVNIGGKIKIGGYISFSDTQFQPEGVLIRITGIKKYVNNPYAPEIELSNVTLSSPITSDLKKIDENEVVVDELHQQSISFAKRRYRDVRESMDMLSKAIEGFSSGINPIWVQTMSLLVGSESLQFRYVNSKTTPSPVEPYFNYDDSTKRLYAGSGIVQHMTLGIKSISPTHSAFEYRYWDVLSFESPSLTDGSAYYLYLKCQKAGNIGSYLLSKTSFQMDGGDSFYYLLVGTLSSEREGSRSFRTLYGYSAIEGGNITADKFISPDGKTYINLSTGEIGGKIKFLSGSSGLENVQGWNDMSQAVSNAITSAQIANAQVGSLADYVNGAFADGVIETAEAKAIATYIQKVNESKAIAEASFNSLYNNPHLSQVKKDALQSAKNTLWASITNLINAVNSAIADGHTTPQEKAVVDTRYAEYVSAYSSFVVISEDAGKSIMDAIRDSLASFEFIKMAMSGSTEVQGGLILSNMMMLKNLAGAIVAGMSGITGDNVFLFADENGGYQKAMNKKSMFLLAKDGTANIGLLKVSKNSIAICEKLVDEQGRFNGLGNEIVRFQDTPIPPFTDLISHVNASVNYYGGTMIHSGAKTGDFGYSDLLIVSGVESFSLKVTGTLYVFVNNDYYTPISDSFCSVALVLYRYENGVYTHERVVDNISIYESVPGIFQDTKQVDISFGLSSGTYAIRGEYVIQTKGTDTAELNIRDFRLTASGSSANKCLIFGSNGFVRIKDGENYTYISDSMVAMKGLPSSTGVVGSGQLYRDSNNFIKVS</sequence>
<gene>
    <name evidence="1" type="ORF">SDC9_36306</name>
</gene>
<dbReference type="AlphaFoldDB" id="A0A644VFU1"/>
<accession>A0A644VFU1</accession>
<evidence type="ECO:0008006" key="2">
    <source>
        <dbReference type="Google" id="ProtNLM"/>
    </source>
</evidence>